<dbReference type="CDD" id="cd10917">
    <property type="entry name" value="CE4_NodB_like_6s_7s"/>
    <property type="match status" value="1"/>
</dbReference>
<feature type="region of interest" description="Disordered" evidence="3">
    <location>
        <begin position="23"/>
        <end position="137"/>
    </location>
</feature>
<dbReference type="Pfam" id="PF01522">
    <property type="entry name" value="Polysacc_deac_1"/>
    <property type="match status" value="1"/>
</dbReference>
<comment type="caution">
    <text evidence="6">The sequence shown here is derived from an EMBL/GenBank/DDBJ whole genome shotgun (WGS) entry which is preliminary data.</text>
</comment>
<sequence>MKRLIAIAAAGCVLLTAGCGQRAPSADEGGGAGGPSSFAERAVPAPAPGEPTAGPDGAALPAPGGPAPLSADGRTSGTQPNAAAPVPTPAPAPAQSVPAPEPAKPNAKAEKPRQRGPAKPEPKAPAVSVQKSQSSAAKKLSLSELRAKYPEAFKVSGASKERNVALTFDDGPDDRFTPQVLDVLKAHGVKATFFLLGKRAEEHPDIVRRIVREGHAIGNHSYRHPQFPKLTVDQFAQEIEQTEEVLNRLTGYRPKLLRPPYGAIDEEQLQWAKSRGYMIVNWNVDSLDWKNLGEQQVSGNILGHAKAGSIVLQHSAGGDKQDLSGTVKALPGIIAKLREQGYGLVTVPELLHLSKSK</sequence>
<dbReference type="Gene3D" id="3.20.20.370">
    <property type="entry name" value="Glycoside hydrolase/deacetylase"/>
    <property type="match status" value="1"/>
</dbReference>
<evidence type="ECO:0000313" key="7">
    <source>
        <dbReference type="Proteomes" id="UP000247476"/>
    </source>
</evidence>
<dbReference type="GO" id="GO:0016020">
    <property type="term" value="C:membrane"/>
    <property type="evidence" value="ECO:0007669"/>
    <property type="project" value="TreeGrafter"/>
</dbReference>
<evidence type="ECO:0000256" key="1">
    <source>
        <dbReference type="ARBA" id="ARBA00022723"/>
    </source>
</evidence>
<evidence type="ECO:0000256" key="4">
    <source>
        <dbReference type="SAM" id="SignalP"/>
    </source>
</evidence>
<evidence type="ECO:0000313" key="6">
    <source>
        <dbReference type="EMBL" id="PYI51392.1"/>
    </source>
</evidence>
<dbReference type="InterPro" id="IPR050248">
    <property type="entry name" value="Polysacc_deacetylase_ArnD"/>
</dbReference>
<feature type="compositionally biased region" description="Low complexity" evidence="3">
    <location>
        <begin position="50"/>
        <end position="73"/>
    </location>
</feature>
<keyword evidence="2" id="KW-0378">Hydrolase</keyword>
<dbReference type="OrthoDB" id="2649545at2"/>
<dbReference type="PANTHER" id="PTHR10587">
    <property type="entry name" value="GLYCOSYL TRANSFERASE-RELATED"/>
    <property type="match status" value="1"/>
</dbReference>
<feature type="compositionally biased region" description="Basic and acidic residues" evidence="3">
    <location>
        <begin position="107"/>
        <end position="122"/>
    </location>
</feature>
<dbReference type="RefSeq" id="WP_110842905.1">
    <property type="nucleotide sequence ID" value="NZ_QJVJ01000013.1"/>
</dbReference>
<dbReference type="PROSITE" id="PS51257">
    <property type="entry name" value="PROKAR_LIPOPROTEIN"/>
    <property type="match status" value="1"/>
</dbReference>
<keyword evidence="4" id="KW-0732">Signal</keyword>
<feature type="chain" id="PRO_5015874484" evidence="4">
    <location>
        <begin position="23"/>
        <end position="357"/>
    </location>
</feature>
<dbReference type="GO" id="GO:0016810">
    <property type="term" value="F:hydrolase activity, acting on carbon-nitrogen (but not peptide) bonds"/>
    <property type="evidence" value="ECO:0007669"/>
    <property type="project" value="InterPro"/>
</dbReference>
<reference evidence="6 7" key="1">
    <citation type="submission" date="2018-05" db="EMBL/GenBank/DDBJ databases">
        <title>Paenibacillus flagellatus sp. nov., isolated from selenium mineral soil.</title>
        <authorList>
            <person name="Dai X."/>
        </authorList>
    </citation>
    <scope>NUCLEOTIDE SEQUENCE [LARGE SCALE GENOMIC DNA]</scope>
    <source>
        <strain evidence="6 7">DXL2</strain>
    </source>
</reference>
<proteinExistence type="predicted"/>
<keyword evidence="1" id="KW-0479">Metal-binding</keyword>
<dbReference type="InterPro" id="IPR011330">
    <property type="entry name" value="Glyco_hydro/deAcase_b/a-brl"/>
</dbReference>
<evidence type="ECO:0000259" key="5">
    <source>
        <dbReference type="PROSITE" id="PS51677"/>
    </source>
</evidence>
<feature type="domain" description="NodB homology" evidence="5">
    <location>
        <begin position="162"/>
        <end position="345"/>
    </location>
</feature>
<dbReference type="Proteomes" id="UP000247476">
    <property type="component" value="Unassembled WGS sequence"/>
</dbReference>
<dbReference type="AlphaFoldDB" id="A0A2V5JYM9"/>
<dbReference type="GO" id="GO:0005975">
    <property type="term" value="P:carbohydrate metabolic process"/>
    <property type="evidence" value="ECO:0007669"/>
    <property type="project" value="InterPro"/>
</dbReference>
<dbReference type="InterPro" id="IPR002509">
    <property type="entry name" value="NODB_dom"/>
</dbReference>
<dbReference type="EMBL" id="QJVJ01000013">
    <property type="protein sequence ID" value="PYI51392.1"/>
    <property type="molecule type" value="Genomic_DNA"/>
</dbReference>
<accession>A0A2V5JYM9</accession>
<dbReference type="GO" id="GO:0046872">
    <property type="term" value="F:metal ion binding"/>
    <property type="evidence" value="ECO:0007669"/>
    <property type="project" value="UniProtKB-KW"/>
</dbReference>
<evidence type="ECO:0000256" key="3">
    <source>
        <dbReference type="SAM" id="MobiDB-lite"/>
    </source>
</evidence>
<gene>
    <name evidence="6" type="ORF">DLM86_25575</name>
</gene>
<dbReference type="PANTHER" id="PTHR10587:SF133">
    <property type="entry name" value="CHITIN DEACETYLASE 1-RELATED"/>
    <property type="match status" value="1"/>
</dbReference>
<evidence type="ECO:0000256" key="2">
    <source>
        <dbReference type="ARBA" id="ARBA00022801"/>
    </source>
</evidence>
<dbReference type="SUPFAM" id="SSF88713">
    <property type="entry name" value="Glycoside hydrolase/deacetylase"/>
    <property type="match status" value="1"/>
</dbReference>
<protein>
    <submittedName>
        <fullName evidence="6">Polysaccharide deacetylase family protein</fullName>
    </submittedName>
</protein>
<dbReference type="PROSITE" id="PS51677">
    <property type="entry name" value="NODB"/>
    <property type="match status" value="1"/>
</dbReference>
<keyword evidence="7" id="KW-1185">Reference proteome</keyword>
<organism evidence="6 7">
    <name type="scientific">Paenibacillus flagellatus</name>
    <dbReference type="NCBI Taxonomy" id="2211139"/>
    <lineage>
        <taxon>Bacteria</taxon>
        <taxon>Bacillati</taxon>
        <taxon>Bacillota</taxon>
        <taxon>Bacilli</taxon>
        <taxon>Bacillales</taxon>
        <taxon>Paenibacillaceae</taxon>
        <taxon>Paenibacillus</taxon>
    </lineage>
</organism>
<feature type="compositionally biased region" description="Low complexity" evidence="3">
    <location>
        <begin position="126"/>
        <end position="137"/>
    </location>
</feature>
<name>A0A2V5JYM9_9BACL</name>
<feature type="signal peptide" evidence="4">
    <location>
        <begin position="1"/>
        <end position="22"/>
    </location>
</feature>